<name>A0A173UGY0_9FIRM</name>
<evidence type="ECO:0000256" key="1">
    <source>
        <dbReference type="SAM" id="SignalP"/>
    </source>
</evidence>
<keyword evidence="1" id="KW-0732">Signal</keyword>
<evidence type="ECO:0000313" key="3">
    <source>
        <dbReference type="Proteomes" id="UP000095649"/>
    </source>
</evidence>
<reference evidence="2 3" key="1">
    <citation type="submission" date="2015-09" db="EMBL/GenBank/DDBJ databases">
        <authorList>
            <consortium name="Pathogen Informatics"/>
        </authorList>
    </citation>
    <scope>NUCLEOTIDE SEQUENCE [LARGE SCALE GENOMIC DNA]</scope>
    <source>
        <strain evidence="2 3">2789STDY5834970</strain>
    </source>
</reference>
<dbReference type="RefSeq" id="WP_005925471.1">
    <property type="nucleotide sequence ID" value="NZ_CABKNH010000001.1"/>
</dbReference>
<dbReference type="Gene3D" id="3.80.10.10">
    <property type="entry name" value="Ribonuclease Inhibitor"/>
    <property type="match status" value="1"/>
</dbReference>
<dbReference type="Pfam" id="PF13306">
    <property type="entry name" value="LRR_5"/>
    <property type="match status" value="1"/>
</dbReference>
<accession>A0A173UGY0</accession>
<feature type="chain" id="PRO_5039385965" description="Leucine-rich repeat domain-containing protein" evidence="1">
    <location>
        <begin position="25"/>
        <end position="188"/>
    </location>
</feature>
<dbReference type="InterPro" id="IPR026906">
    <property type="entry name" value="LRR_5"/>
</dbReference>
<dbReference type="EMBL" id="CYXN01000020">
    <property type="protein sequence ID" value="CUN13700.1"/>
    <property type="molecule type" value="Genomic_DNA"/>
</dbReference>
<gene>
    <name evidence="2" type="ORF">ERS852582_02095</name>
</gene>
<evidence type="ECO:0008006" key="4">
    <source>
        <dbReference type="Google" id="ProtNLM"/>
    </source>
</evidence>
<evidence type="ECO:0000313" key="2">
    <source>
        <dbReference type="EMBL" id="CUN13700.1"/>
    </source>
</evidence>
<protein>
    <recommendedName>
        <fullName evidence="4">Leucine-rich repeat domain-containing protein</fullName>
    </recommendedName>
</protein>
<dbReference type="Proteomes" id="UP000095649">
    <property type="component" value="Unassembled WGS sequence"/>
</dbReference>
<feature type="signal peptide" evidence="1">
    <location>
        <begin position="1"/>
        <end position="24"/>
    </location>
</feature>
<organism evidence="2 3">
    <name type="scientific">Faecalibacterium prausnitzii</name>
    <dbReference type="NCBI Taxonomy" id="853"/>
    <lineage>
        <taxon>Bacteria</taxon>
        <taxon>Bacillati</taxon>
        <taxon>Bacillota</taxon>
        <taxon>Clostridia</taxon>
        <taxon>Eubacteriales</taxon>
        <taxon>Oscillospiraceae</taxon>
        <taxon>Faecalibacterium</taxon>
    </lineage>
</organism>
<proteinExistence type="predicted"/>
<dbReference type="InterPro" id="IPR032675">
    <property type="entry name" value="LRR_dom_sf"/>
</dbReference>
<sequence>MKLERKVRLCSAAAAVLIAAIALTGCGGSKSTASSAAASSVAASTAAATNNSCGEGVTWALADGTLTISGTGRMTNFTKDAPAPWADQADQITTVEVEGTVTSVGATAFKDCTALTTVNIADGVEYIEAGAFNGCTALTEVNIPLSVGYIKTGAFKDCNALTSVTIRDNCRLDMNVFPDTVEVNYAEG</sequence>
<dbReference type="AlphaFoldDB" id="A0A173UGY0"/>
<dbReference type="PROSITE" id="PS51257">
    <property type="entry name" value="PROKAR_LIPOPROTEIN"/>
    <property type="match status" value="1"/>
</dbReference>
<dbReference type="SUPFAM" id="SSF52058">
    <property type="entry name" value="L domain-like"/>
    <property type="match status" value="1"/>
</dbReference>
<dbReference type="GeneID" id="75068822"/>
<dbReference type="OrthoDB" id="1816075at2"/>